<evidence type="ECO:0000313" key="1">
    <source>
        <dbReference type="EMBL" id="MEQ2172300.1"/>
    </source>
</evidence>
<proteinExistence type="predicted"/>
<dbReference type="Proteomes" id="UP001476798">
    <property type="component" value="Unassembled WGS sequence"/>
</dbReference>
<comment type="caution">
    <text evidence="1">The sequence shown here is derived from an EMBL/GenBank/DDBJ whole genome shotgun (WGS) entry which is preliminary data.</text>
</comment>
<reference evidence="1 2" key="1">
    <citation type="submission" date="2021-06" db="EMBL/GenBank/DDBJ databases">
        <authorList>
            <person name="Palmer J.M."/>
        </authorList>
    </citation>
    <scope>NUCLEOTIDE SEQUENCE [LARGE SCALE GENOMIC DNA]</scope>
    <source>
        <strain evidence="1 2">GA_2019</strain>
        <tissue evidence="1">Muscle</tissue>
    </source>
</reference>
<organism evidence="1 2">
    <name type="scientific">Goodea atripinnis</name>
    <dbReference type="NCBI Taxonomy" id="208336"/>
    <lineage>
        <taxon>Eukaryota</taxon>
        <taxon>Metazoa</taxon>
        <taxon>Chordata</taxon>
        <taxon>Craniata</taxon>
        <taxon>Vertebrata</taxon>
        <taxon>Euteleostomi</taxon>
        <taxon>Actinopterygii</taxon>
        <taxon>Neopterygii</taxon>
        <taxon>Teleostei</taxon>
        <taxon>Neoteleostei</taxon>
        <taxon>Acanthomorphata</taxon>
        <taxon>Ovalentaria</taxon>
        <taxon>Atherinomorphae</taxon>
        <taxon>Cyprinodontiformes</taxon>
        <taxon>Goodeidae</taxon>
        <taxon>Goodea</taxon>
    </lineage>
</organism>
<accession>A0ABV0NLM2</accession>
<keyword evidence="2" id="KW-1185">Reference proteome</keyword>
<protein>
    <submittedName>
        <fullName evidence="1">Uncharacterized protein</fullName>
    </submittedName>
</protein>
<gene>
    <name evidence="1" type="ORF">GOODEAATRI_019692</name>
</gene>
<name>A0ABV0NLM2_9TELE</name>
<evidence type="ECO:0000313" key="2">
    <source>
        <dbReference type="Proteomes" id="UP001476798"/>
    </source>
</evidence>
<sequence>MFIYHSTDKIKQTLHKWVVCKKTNQPKSESADSISKETCNWCQSAESLIGTFLQSVLCINISYNVLNKKKTRVQSVPESNSLFVCTNLALKLFLILIKGRLTGGNTTRNGLRTEEQRQHSQTSHPLTCNEWVFELLLPFYHLEPVSSFFSDHQPN</sequence>
<dbReference type="EMBL" id="JAHRIO010041750">
    <property type="protein sequence ID" value="MEQ2172300.1"/>
    <property type="molecule type" value="Genomic_DNA"/>
</dbReference>